<comment type="caution">
    <text evidence="1">The sequence shown here is derived from an EMBL/GenBank/DDBJ whole genome shotgun (WGS) entry which is preliminary data.</text>
</comment>
<gene>
    <name evidence="1" type="ORF">PVAP13_6KG097435</name>
</gene>
<reference evidence="1" key="1">
    <citation type="submission" date="2020-05" db="EMBL/GenBank/DDBJ databases">
        <title>WGS assembly of Panicum virgatum.</title>
        <authorList>
            <person name="Lovell J.T."/>
            <person name="Jenkins J."/>
            <person name="Shu S."/>
            <person name="Juenger T.E."/>
            <person name="Schmutz J."/>
        </authorList>
    </citation>
    <scope>NUCLEOTIDE SEQUENCE</scope>
    <source>
        <strain evidence="1">AP13</strain>
    </source>
</reference>
<dbReference type="EMBL" id="CM029047">
    <property type="protein sequence ID" value="KAG2582251.1"/>
    <property type="molecule type" value="Genomic_DNA"/>
</dbReference>
<evidence type="ECO:0000313" key="2">
    <source>
        <dbReference type="Proteomes" id="UP000823388"/>
    </source>
</evidence>
<name>A0A8T0R926_PANVG</name>
<evidence type="ECO:0000313" key="1">
    <source>
        <dbReference type="EMBL" id="KAG2582251.1"/>
    </source>
</evidence>
<keyword evidence="2" id="KW-1185">Reference proteome</keyword>
<dbReference type="AlphaFoldDB" id="A0A8T0R926"/>
<organism evidence="1 2">
    <name type="scientific">Panicum virgatum</name>
    <name type="common">Blackwell switchgrass</name>
    <dbReference type="NCBI Taxonomy" id="38727"/>
    <lineage>
        <taxon>Eukaryota</taxon>
        <taxon>Viridiplantae</taxon>
        <taxon>Streptophyta</taxon>
        <taxon>Embryophyta</taxon>
        <taxon>Tracheophyta</taxon>
        <taxon>Spermatophyta</taxon>
        <taxon>Magnoliopsida</taxon>
        <taxon>Liliopsida</taxon>
        <taxon>Poales</taxon>
        <taxon>Poaceae</taxon>
        <taxon>PACMAD clade</taxon>
        <taxon>Panicoideae</taxon>
        <taxon>Panicodae</taxon>
        <taxon>Paniceae</taxon>
        <taxon>Panicinae</taxon>
        <taxon>Panicum</taxon>
        <taxon>Panicum sect. Hiantes</taxon>
    </lineage>
</organism>
<protein>
    <submittedName>
        <fullName evidence="1">Uncharacterized protein</fullName>
    </submittedName>
</protein>
<sequence length="54" mass="5905">MELTNHDLEQFQTVPASVAASFCVPFVSGKKSSDLKSASTLACKVCTMVICFWF</sequence>
<dbReference type="Proteomes" id="UP000823388">
    <property type="component" value="Chromosome 6K"/>
</dbReference>
<accession>A0A8T0R926</accession>
<proteinExistence type="predicted"/>